<evidence type="ECO:0000313" key="2">
    <source>
        <dbReference type="EMBL" id="VAV94803.1"/>
    </source>
</evidence>
<dbReference type="EMBL" id="UOEJ01000063">
    <property type="protein sequence ID" value="VAV94803.1"/>
    <property type="molecule type" value="Genomic_DNA"/>
</dbReference>
<accession>A0A3B0SEW5</accession>
<reference evidence="2" key="1">
    <citation type="submission" date="2018-06" db="EMBL/GenBank/DDBJ databases">
        <authorList>
            <person name="Zhirakovskaya E."/>
        </authorList>
    </citation>
    <scope>NUCLEOTIDE SEQUENCE</scope>
</reference>
<protein>
    <submittedName>
        <fullName evidence="2">Uncharacterized protein</fullName>
    </submittedName>
</protein>
<name>A0A3B0SEW5_9ZZZZ</name>
<gene>
    <name evidence="2" type="ORF">MNBD_ALPHA01-645</name>
</gene>
<feature type="coiled-coil region" evidence="1">
    <location>
        <begin position="10"/>
        <end position="108"/>
    </location>
</feature>
<dbReference type="AlphaFoldDB" id="A0A3B0SEW5"/>
<organism evidence="2">
    <name type="scientific">hydrothermal vent metagenome</name>
    <dbReference type="NCBI Taxonomy" id="652676"/>
    <lineage>
        <taxon>unclassified sequences</taxon>
        <taxon>metagenomes</taxon>
        <taxon>ecological metagenomes</taxon>
    </lineage>
</organism>
<evidence type="ECO:0000256" key="1">
    <source>
        <dbReference type="SAM" id="Coils"/>
    </source>
</evidence>
<proteinExistence type="predicted"/>
<keyword evidence="1" id="KW-0175">Coiled coil</keyword>
<sequence length="112" mass="12520">MSKDTTTTGAEQTEAAVEEALIRLERAVLDRNLKGTASSGEQAVYIEQLETENKQMTRDLAEMKKHCIALKNGYEMLEKKCARLENANDSAEKELTATLHDLDQLIAQKSLH</sequence>